<evidence type="ECO:0008006" key="2">
    <source>
        <dbReference type="Google" id="ProtNLM"/>
    </source>
</evidence>
<dbReference type="AlphaFoldDB" id="A0AB38YIL0"/>
<dbReference type="RefSeq" id="WP_304996544.1">
    <property type="nucleotide sequence ID" value="NZ_CP101717.1"/>
</dbReference>
<protein>
    <recommendedName>
        <fullName evidence="2">DUF86 domain-containing protein</fullName>
    </recommendedName>
</protein>
<organism evidence="1">
    <name type="scientific">Salinispirillum sp. LH 10-3-1</name>
    <dbReference type="NCBI Taxonomy" id="2952525"/>
    <lineage>
        <taxon>Bacteria</taxon>
        <taxon>Pseudomonadati</taxon>
        <taxon>Pseudomonadota</taxon>
        <taxon>Gammaproteobacteria</taxon>
        <taxon>Oceanospirillales</taxon>
        <taxon>Saccharospirillaceae</taxon>
        <taxon>Salinispirillum</taxon>
    </lineage>
</organism>
<name>A0AB38YIL0_9GAMM</name>
<reference evidence="1" key="1">
    <citation type="submission" date="2022-07" db="EMBL/GenBank/DDBJ databases">
        <title>Complete genome sequence of Salinispirillum sp. LH10-3-1 capable of multiple carbohydrate inversion isolated from a soda lake.</title>
        <authorList>
            <person name="Liu J."/>
            <person name="Zhai Y."/>
            <person name="Zhang H."/>
            <person name="Yang H."/>
            <person name="Qu J."/>
            <person name="Li J."/>
        </authorList>
    </citation>
    <scope>NUCLEOTIDE SEQUENCE</scope>
    <source>
        <strain evidence="1">LH 10-3-1</strain>
    </source>
</reference>
<evidence type="ECO:0000313" key="1">
    <source>
        <dbReference type="EMBL" id="WLD59253.1"/>
    </source>
</evidence>
<accession>A0AB38YIL0</accession>
<proteinExistence type="predicted"/>
<sequence length="108" mass="12651">MTSTTILEATEKLDQFIHVLDDLYWESSQMEHKDILHNLARNLTDELIELHKVSIQDGHFKYEPISEQLRTISPQLAWLGDNLSMVARRTRTFSDAQPMVREIQMLIN</sequence>
<gene>
    <name evidence="1" type="ORF">NFC81_05600</name>
</gene>
<dbReference type="EMBL" id="CP101717">
    <property type="protein sequence ID" value="WLD59253.1"/>
    <property type="molecule type" value="Genomic_DNA"/>
</dbReference>